<dbReference type="Proteomes" id="UP001175000">
    <property type="component" value="Unassembled WGS sequence"/>
</dbReference>
<accession>A0AA40BXY3</accession>
<dbReference type="Pfam" id="PF04082">
    <property type="entry name" value="Fungal_trans"/>
    <property type="match status" value="1"/>
</dbReference>
<dbReference type="InterPro" id="IPR001138">
    <property type="entry name" value="Zn2Cys6_DnaBD"/>
</dbReference>
<dbReference type="Gene3D" id="4.10.240.10">
    <property type="entry name" value="Zn(2)-C6 fungal-type DNA-binding domain"/>
    <property type="match status" value="1"/>
</dbReference>
<sequence length="802" mass="88882">MPRTSVSSPPDPIPAPHKRLPVNPRRKKVPLEARRRVATACNSCNVRRIKCNGGKPCSSCAGSQRECLYPPPITKMTVNKTDWDTMKQTLVEWETYARMPSTTFDHLRIGQADDQSTGDMPTGAPTLRDIIMRDYSVPAINPEPAQGLLADGQDFASGYAESETSTFDGHGFSNLGQGKMLADGLGRSRFHGETSGATFQDTLKFFLKVTGHILNISNQEEGFYQTDDSHPLLLPPEHEVDARWLPPTEEMKAMISEMRVFVTDGAGTSGGAFYWPLHEDLDTVMASLGNHGISSPSEQDPSAWRGMAFYNACFAFVTLLRARQPGSRVNRADGESEAFLARARKLMGNPFDVNLYSIDDVPTLALMALYYVEYNRRDFACSFINIAMNLCRMHGVDRGSSANPSHCRVFWTLYILDRWLSCLMGRIPSVPDFAIQLPLPQECRGLPSHLGLRAHVELSYISNFIVHDSCRGTRGEITDGLPEGVRNAHVMLDQWKNNLPQALQITPDPDDPDFVNNPSYGDRAHCLLHMSYNQLYILTVRPAFLGAVTTVVAHNKLRRFDLVLSKDMNDQLHDCSNKARENIALAKLLRGDRVLVEGMGEIPGSQPLLVQELHHLFNAALILMMHQIVYINLRTKDTDGIDRAIRIFTEEADIGSVYAKNCVSVLNDFKIVVHKLREDMYSTEATPEQGPGEGIFSSLVPIPAFEAPAPTRVRDELPSANFRAVHGAGDVPRQSPPTGPPFVDSPERTPPAAGNERAGRRMTPEVVETLEKWAAKGVTGSYTDVKCMVDEEAVLVIRPGGR</sequence>
<dbReference type="GO" id="GO:0000981">
    <property type="term" value="F:DNA-binding transcription factor activity, RNA polymerase II-specific"/>
    <property type="evidence" value="ECO:0007669"/>
    <property type="project" value="InterPro"/>
</dbReference>
<feature type="domain" description="Zn(2)-C6 fungal-type" evidence="7">
    <location>
        <begin position="40"/>
        <end position="69"/>
    </location>
</feature>
<evidence type="ECO:0000256" key="2">
    <source>
        <dbReference type="ARBA" id="ARBA00023015"/>
    </source>
</evidence>
<protein>
    <recommendedName>
        <fullName evidence="7">Zn(2)-C6 fungal-type domain-containing protein</fullName>
    </recommendedName>
</protein>
<dbReference type="SUPFAM" id="SSF57701">
    <property type="entry name" value="Zn2/Cys6 DNA-binding domain"/>
    <property type="match status" value="1"/>
</dbReference>
<evidence type="ECO:0000256" key="6">
    <source>
        <dbReference type="SAM" id="MobiDB-lite"/>
    </source>
</evidence>
<dbReference type="GO" id="GO:0006351">
    <property type="term" value="P:DNA-templated transcription"/>
    <property type="evidence" value="ECO:0007669"/>
    <property type="project" value="InterPro"/>
</dbReference>
<dbReference type="CDD" id="cd12148">
    <property type="entry name" value="fungal_TF_MHR"/>
    <property type="match status" value="1"/>
</dbReference>
<feature type="compositionally biased region" description="Basic residues" evidence="6">
    <location>
        <begin position="16"/>
        <end position="28"/>
    </location>
</feature>
<keyword evidence="9" id="KW-1185">Reference proteome</keyword>
<dbReference type="GO" id="GO:0003677">
    <property type="term" value="F:DNA binding"/>
    <property type="evidence" value="ECO:0007669"/>
    <property type="project" value="UniProtKB-KW"/>
</dbReference>
<dbReference type="PANTHER" id="PTHR47424:SF3">
    <property type="entry name" value="REGULATORY PROTEIN GAL4"/>
    <property type="match status" value="1"/>
</dbReference>
<dbReference type="SMART" id="SM00906">
    <property type="entry name" value="Fungal_trans"/>
    <property type="match status" value="1"/>
</dbReference>
<keyword evidence="5" id="KW-0539">Nucleus</keyword>
<evidence type="ECO:0000313" key="8">
    <source>
        <dbReference type="EMBL" id="KAK0617692.1"/>
    </source>
</evidence>
<dbReference type="PROSITE" id="PS50048">
    <property type="entry name" value="ZN2_CY6_FUNGAL_2"/>
    <property type="match status" value="1"/>
</dbReference>
<dbReference type="CDD" id="cd00067">
    <property type="entry name" value="GAL4"/>
    <property type="match status" value="1"/>
</dbReference>
<evidence type="ECO:0000259" key="7">
    <source>
        <dbReference type="PROSITE" id="PS50048"/>
    </source>
</evidence>
<gene>
    <name evidence="8" type="ORF">B0T14DRAFT_569180</name>
</gene>
<evidence type="ECO:0000256" key="1">
    <source>
        <dbReference type="ARBA" id="ARBA00022723"/>
    </source>
</evidence>
<comment type="caution">
    <text evidence="8">The sequence shown here is derived from an EMBL/GenBank/DDBJ whole genome shotgun (WGS) entry which is preliminary data.</text>
</comment>
<dbReference type="InterPro" id="IPR007219">
    <property type="entry name" value="XnlR_reg_dom"/>
</dbReference>
<keyword evidence="1" id="KW-0479">Metal-binding</keyword>
<proteinExistence type="predicted"/>
<keyword evidence="2" id="KW-0805">Transcription regulation</keyword>
<dbReference type="AlphaFoldDB" id="A0AA40BXY3"/>
<keyword evidence="4" id="KW-0804">Transcription</keyword>
<dbReference type="EMBL" id="JAULSU010000005">
    <property type="protein sequence ID" value="KAK0617692.1"/>
    <property type="molecule type" value="Genomic_DNA"/>
</dbReference>
<keyword evidence="3" id="KW-0238">DNA-binding</keyword>
<feature type="region of interest" description="Disordered" evidence="6">
    <location>
        <begin position="1"/>
        <end position="28"/>
    </location>
</feature>
<evidence type="ECO:0000256" key="3">
    <source>
        <dbReference type="ARBA" id="ARBA00023125"/>
    </source>
</evidence>
<reference evidence="8" key="1">
    <citation type="submission" date="2023-06" db="EMBL/GenBank/DDBJ databases">
        <title>Genome-scale phylogeny and comparative genomics of the fungal order Sordariales.</title>
        <authorList>
            <consortium name="Lawrence Berkeley National Laboratory"/>
            <person name="Hensen N."/>
            <person name="Bonometti L."/>
            <person name="Westerberg I."/>
            <person name="Brannstrom I.O."/>
            <person name="Guillou S."/>
            <person name="Cros-Aarteil S."/>
            <person name="Calhoun S."/>
            <person name="Haridas S."/>
            <person name="Kuo A."/>
            <person name="Mondo S."/>
            <person name="Pangilinan J."/>
            <person name="Riley R."/>
            <person name="Labutti K."/>
            <person name="Andreopoulos B."/>
            <person name="Lipzen A."/>
            <person name="Chen C."/>
            <person name="Yanf M."/>
            <person name="Daum C."/>
            <person name="Ng V."/>
            <person name="Clum A."/>
            <person name="Steindorff A."/>
            <person name="Ohm R."/>
            <person name="Martin F."/>
            <person name="Silar P."/>
            <person name="Natvig D."/>
            <person name="Lalanne C."/>
            <person name="Gautier V."/>
            <person name="Ament-Velasquez S.L."/>
            <person name="Kruys A."/>
            <person name="Hutchinson M.I."/>
            <person name="Powell A.J."/>
            <person name="Barry K."/>
            <person name="Miller A.N."/>
            <person name="Grigoriev I.V."/>
            <person name="Debuchy R."/>
            <person name="Gladieux P."/>
            <person name="Thoren M.H."/>
            <person name="Johannesson H."/>
        </authorList>
    </citation>
    <scope>NUCLEOTIDE SEQUENCE</scope>
    <source>
        <strain evidence="8">CBS 606.72</strain>
    </source>
</reference>
<dbReference type="Pfam" id="PF00172">
    <property type="entry name" value="Zn_clus"/>
    <property type="match status" value="1"/>
</dbReference>
<name>A0AA40BXY3_9PEZI</name>
<dbReference type="InterPro" id="IPR051127">
    <property type="entry name" value="Fungal_SecMet_Regulators"/>
</dbReference>
<dbReference type="InterPro" id="IPR036864">
    <property type="entry name" value="Zn2-C6_fun-type_DNA-bd_sf"/>
</dbReference>
<dbReference type="SMART" id="SM00066">
    <property type="entry name" value="GAL4"/>
    <property type="match status" value="1"/>
</dbReference>
<evidence type="ECO:0000313" key="9">
    <source>
        <dbReference type="Proteomes" id="UP001175000"/>
    </source>
</evidence>
<evidence type="ECO:0000256" key="4">
    <source>
        <dbReference type="ARBA" id="ARBA00023163"/>
    </source>
</evidence>
<organism evidence="8 9">
    <name type="scientific">Immersiella caudata</name>
    <dbReference type="NCBI Taxonomy" id="314043"/>
    <lineage>
        <taxon>Eukaryota</taxon>
        <taxon>Fungi</taxon>
        <taxon>Dikarya</taxon>
        <taxon>Ascomycota</taxon>
        <taxon>Pezizomycotina</taxon>
        <taxon>Sordariomycetes</taxon>
        <taxon>Sordariomycetidae</taxon>
        <taxon>Sordariales</taxon>
        <taxon>Lasiosphaeriaceae</taxon>
        <taxon>Immersiella</taxon>
    </lineage>
</organism>
<feature type="region of interest" description="Disordered" evidence="6">
    <location>
        <begin position="726"/>
        <end position="760"/>
    </location>
</feature>
<evidence type="ECO:0000256" key="5">
    <source>
        <dbReference type="ARBA" id="ARBA00023242"/>
    </source>
</evidence>
<dbReference type="PANTHER" id="PTHR47424">
    <property type="entry name" value="REGULATORY PROTEIN GAL4"/>
    <property type="match status" value="1"/>
</dbReference>
<dbReference type="GO" id="GO:0008270">
    <property type="term" value="F:zinc ion binding"/>
    <property type="evidence" value="ECO:0007669"/>
    <property type="project" value="InterPro"/>
</dbReference>